<dbReference type="GO" id="GO:0051131">
    <property type="term" value="P:chaperone-mediated protein complex assembly"/>
    <property type="evidence" value="ECO:0007669"/>
    <property type="project" value="TreeGrafter"/>
</dbReference>
<proteinExistence type="inferred from homology"/>
<evidence type="ECO:0000256" key="1">
    <source>
        <dbReference type="ARBA" id="ARBA00025733"/>
    </source>
</evidence>
<feature type="region of interest" description="Disordered" evidence="2">
    <location>
        <begin position="165"/>
        <end position="208"/>
    </location>
</feature>
<feature type="compositionally biased region" description="Acidic residues" evidence="2">
    <location>
        <begin position="110"/>
        <end position="119"/>
    </location>
</feature>
<comment type="caution">
    <text evidence="4">The sequence shown here is derived from an EMBL/GenBank/DDBJ whole genome shotgun (WGS) entry which is preliminary data.</text>
</comment>
<evidence type="ECO:0000256" key="2">
    <source>
        <dbReference type="SAM" id="MobiDB-lite"/>
    </source>
</evidence>
<sequence length="208" mass="22496">MTLHPIVSWAQRAEFIYLTVNVTDITEPKVNLTADRFHFKGKGEKEQSEFECEIEFLKPIDVEKSKQTLTARSLNMIIYKTKDSEGYWDKLQKGGKLNFLKVDFDKWRDEDEEDEEEQQPDPMAGGAGGMPGMPNMADLMGGMGGMGGAGGAGGMPNMADLMGGMGGAGGAGGAGGMDFSQLLKNMPKGGEEGEEEEGEENKAAEEQK</sequence>
<evidence type="ECO:0000313" key="5">
    <source>
        <dbReference type="Proteomes" id="UP000193560"/>
    </source>
</evidence>
<dbReference type="EMBL" id="MCGE01000013">
    <property type="protein sequence ID" value="ORZ15367.1"/>
    <property type="molecule type" value="Genomic_DNA"/>
</dbReference>
<dbReference type="GO" id="GO:0006457">
    <property type="term" value="P:protein folding"/>
    <property type="evidence" value="ECO:0007669"/>
    <property type="project" value="TreeGrafter"/>
</dbReference>
<dbReference type="OrthoDB" id="1564555at2759"/>
<dbReference type="Pfam" id="PF04969">
    <property type="entry name" value="CS"/>
    <property type="match status" value="1"/>
</dbReference>
<gene>
    <name evidence="4" type="ORF">BCR42DRAFT_416949</name>
</gene>
<dbReference type="CDD" id="cd06465">
    <property type="entry name" value="p23_hB-ind1_like"/>
    <property type="match status" value="1"/>
</dbReference>
<dbReference type="InterPro" id="IPR045250">
    <property type="entry name" value="p23-like"/>
</dbReference>
<dbReference type="InterPro" id="IPR008978">
    <property type="entry name" value="HSP20-like_chaperone"/>
</dbReference>
<dbReference type="PROSITE" id="PS51203">
    <property type="entry name" value="CS"/>
    <property type="match status" value="1"/>
</dbReference>
<keyword evidence="5" id="KW-1185">Reference proteome</keyword>
<dbReference type="GO" id="GO:0051879">
    <property type="term" value="F:Hsp90 protein binding"/>
    <property type="evidence" value="ECO:0007669"/>
    <property type="project" value="InterPro"/>
</dbReference>
<dbReference type="InterPro" id="IPR007052">
    <property type="entry name" value="CS_dom"/>
</dbReference>
<evidence type="ECO:0000313" key="4">
    <source>
        <dbReference type="EMBL" id="ORZ15367.1"/>
    </source>
</evidence>
<feature type="domain" description="CS" evidence="3">
    <location>
        <begin position="2"/>
        <end position="92"/>
    </location>
</feature>
<comment type="similarity">
    <text evidence="1">Belongs to the p23/wos2 family.</text>
</comment>
<dbReference type="Gene3D" id="2.60.40.790">
    <property type="match status" value="1"/>
</dbReference>
<accession>A0A1X2IF75</accession>
<feature type="compositionally biased region" description="Gly residues" evidence="2">
    <location>
        <begin position="165"/>
        <end position="176"/>
    </location>
</feature>
<dbReference type="GO" id="GO:0051087">
    <property type="term" value="F:protein-folding chaperone binding"/>
    <property type="evidence" value="ECO:0007669"/>
    <property type="project" value="TreeGrafter"/>
</dbReference>
<evidence type="ECO:0000259" key="3">
    <source>
        <dbReference type="PROSITE" id="PS51203"/>
    </source>
</evidence>
<dbReference type="STRING" id="90262.A0A1X2IF75"/>
<name>A0A1X2IF75_9FUNG</name>
<dbReference type="AlphaFoldDB" id="A0A1X2IF75"/>
<dbReference type="GO" id="GO:0005829">
    <property type="term" value="C:cytosol"/>
    <property type="evidence" value="ECO:0007669"/>
    <property type="project" value="TreeGrafter"/>
</dbReference>
<feature type="region of interest" description="Disordered" evidence="2">
    <location>
        <begin position="108"/>
        <end position="138"/>
    </location>
</feature>
<dbReference type="SUPFAM" id="SSF49764">
    <property type="entry name" value="HSP20-like chaperones"/>
    <property type="match status" value="1"/>
</dbReference>
<protein>
    <submittedName>
        <fullName evidence="4">HSP20-like chaperone</fullName>
    </submittedName>
</protein>
<dbReference type="FunFam" id="2.60.40.790:FF:000013">
    <property type="entry name" value="Very-long-chain (3R)-3-hydroxyacyl-CoA dehydratase"/>
    <property type="match status" value="1"/>
</dbReference>
<dbReference type="PANTHER" id="PTHR22932">
    <property type="entry name" value="TELOMERASE-BINDING PROTEIN P23 HSP90 CO-CHAPERONE"/>
    <property type="match status" value="1"/>
</dbReference>
<dbReference type="GO" id="GO:0005634">
    <property type="term" value="C:nucleus"/>
    <property type="evidence" value="ECO:0007669"/>
    <property type="project" value="TreeGrafter"/>
</dbReference>
<dbReference type="Proteomes" id="UP000193560">
    <property type="component" value="Unassembled WGS sequence"/>
</dbReference>
<organism evidence="4 5">
    <name type="scientific">Absidia repens</name>
    <dbReference type="NCBI Taxonomy" id="90262"/>
    <lineage>
        <taxon>Eukaryota</taxon>
        <taxon>Fungi</taxon>
        <taxon>Fungi incertae sedis</taxon>
        <taxon>Mucoromycota</taxon>
        <taxon>Mucoromycotina</taxon>
        <taxon>Mucoromycetes</taxon>
        <taxon>Mucorales</taxon>
        <taxon>Cunninghamellaceae</taxon>
        <taxon>Absidia</taxon>
    </lineage>
</organism>
<reference evidence="4 5" key="1">
    <citation type="submission" date="2016-07" db="EMBL/GenBank/DDBJ databases">
        <title>Pervasive Adenine N6-methylation of Active Genes in Fungi.</title>
        <authorList>
            <consortium name="DOE Joint Genome Institute"/>
            <person name="Mondo S.J."/>
            <person name="Dannebaum R.O."/>
            <person name="Kuo R.C."/>
            <person name="Labutti K."/>
            <person name="Haridas S."/>
            <person name="Kuo A."/>
            <person name="Salamov A."/>
            <person name="Ahrendt S.R."/>
            <person name="Lipzen A."/>
            <person name="Sullivan W."/>
            <person name="Andreopoulos W.B."/>
            <person name="Clum A."/>
            <person name="Lindquist E."/>
            <person name="Daum C."/>
            <person name="Ramamoorthy G.K."/>
            <person name="Gryganskyi A."/>
            <person name="Culley D."/>
            <person name="Magnuson J.K."/>
            <person name="James T.Y."/>
            <person name="O'Malley M.A."/>
            <person name="Stajich J.E."/>
            <person name="Spatafora J.W."/>
            <person name="Visel A."/>
            <person name="Grigoriev I.V."/>
        </authorList>
    </citation>
    <scope>NUCLEOTIDE SEQUENCE [LARGE SCALE GENOMIC DNA]</scope>
    <source>
        <strain evidence="4 5">NRRL 1336</strain>
    </source>
</reference>
<dbReference type="PANTHER" id="PTHR22932:SF1">
    <property type="entry name" value="CO-CHAPERONE PROTEIN DAF-41"/>
    <property type="match status" value="1"/>
</dbReference>